<feature type="compositionally biased region" description="Pro residues" evidence="1">
    <location>
        <begin position="2694"/>
        <end position="2711"/>
    </location>
</feature>
<feature type="region of interest" description="Disordered" evidence="1">
    <location>
        <begin position="1"/>
        <end position="90"/>
    </location>
</feature>
<feature type="non-terminal residue" evidence="2">
    <location>
        <position position="1"/>
    </location>
</feature>
<feature type="compositionally biased region" description="Low complexity" evidence="1">
    <location>
        <begin position="2997"/>
        <end position="3011"/>
    </location>
</feature>
<accession>A0ABS3VJ56</accession>
<evidence type="ECO:0000313" key="3">
    <source>
        <dbReference type="Proteomes" id="UP000823521"/>
    </source>
</evidence>
<feature type="region of interest" description="Disordered" evidence="1">
    <location>
        <begin position="1813"/>
        <end position="1836"/>
    </location>
</feature>
<dbReference type="Proteomes" id="UP000823521">
    <property type="component" value="Unassembled WGS sequence"/>
</dbReference>
<feature type="region of interest" description="Disordered" evidence="1">
    <location>
        <begin position="2148"/>
        <end position="2173"/>
    </location>
</feature>
<feature type="compositionally biased region" description="Basic and acidic residues" evidence="1">
    <location>
        <begin position="378"/>
        <end position="395"/>
    </location>
</feature>
<feature type="region of interest" description="Disordered" evidence="1">
    <location>
        <begin position="1899"/>
        <end position="1920"/>
    </location>
</feature>
<reference evidence="2 3" key="1">
    <citation type="submission" date="2019-12" db="EMBL/GenBank/DDBJ databases">
        <title>Whole genome sequencing of endophytic Actinobacterium Micromonospora sp. MPMI6T.</title>
        <authorList>
            <person name="Evv R."/>
            <person name="Podile A.R."/>
        </authorList>
    </citation>
    <scope>NUCLEOTIDE SEQUENCE [LARGE SCALE GENOMIC DNA]</scope>
    <source>
        <strain evidence="2 3">MPMI6</strain>
    </source>
</reference>
<feature type="compositionally biased region" description="Polar residues" evidence="1">
    <location>
        <begin position="1818"/>
        <end position="1828"/>
    </location>
</feature>
<feature type="compositionally biased region" description="Basic and acidic residues" evidence="1">
    <location>
        <begin position="417"/>
        <end position="435"/>
    </location>
</feature>
<feature type="region of interest" description="Disordered" evidence="1">
    <location>
        <begin position="2986"/>
        <end position="3017"/>
    </location>
</feature>
<dbReference type="PANTHER" id="PTHR48125:SF10">
    <property type="entry name" value="OS12G0136300 PROTEIN"/>
    <property type="match status" value="1"/>
</dbReference>
<dbReference type="PANTHER" id="PTHR48125">
    <property type="entry name" value="LP07818P1"/>
    <property type="match status" value="1"/>
</dbReference>
<proteinExistence type="predicted"/>
<feature type="compositionally biased region" description="Low complexity" evidence="1">
    <location>
        <begin position="127"/>
        <end position="146"/>
    </location>
</feature>
<feature type="region of interest" description="Disordered" evidence="1">
    <location>
        <begin position="104"/>
        <end position="183"/>
    </location>
</feature>
<feature type="compositionally biased region" description="Low complexity" evidence="1">
    <location>
        <begin position="14"/>
        <end position="51"/>
    </location>
</feature>
<organism evidence="2 3">
    <name type="scientific">Micromonospora echinofusca</name>
    <dbReference type="NCBI Taxonomy" id="47858"/>
    <lineage>
        <taxon>Bacteria</taxon>
        <taxon>Bacillati</taxon>
        <taxon>Actinomycetota</taxon>
        <taxon>Actinomycetes</taxon>
        <taxon>Micromonosporales</taxon>
        <taxon>Micromonosporaceae</taxon>
        <taxon>Micromonospora</taxon>
    </lineage>
</organism>
<keyword evidence="3" id="KW-1185">Reference proteome</keyword>
<evidence type="ECO:0000256" key="1">
    <source>
        <dbReference type="SAM" id="MobiDB-lite"/>
    </source>
</evidence>
<feature type="compositionally biased region" description="Low complexity" evidence="1">
    <location>
        <begin position="174"/>
        <end position="183"/>
    </location>
</feature>
<feature type="region of interest" description="Disordered" evidence="1">
    <location>
        <begin position="2662"/>
        <end position="2756"/>
    </location>
</feature>
<feature type="compositionally biased region" description="Low complexity" evidence="1">
    <location>
        <begin position="1902"/>
        <end position="1920"/>
    </location>
</feature>
<protein>
    <submittedName>
        <fullName evidence="2">Uncharacterized protein</fullName>
    </submittedName>
</protein>
<sequence>APFAGTAGTGSAAGTGITTPPSIPTGTGPNSGSSTSSGPNSGTGSTTGITPPAAPGTHHKPAFRPQSTIRPDGDSADQPDTVDTPPDAPAVIPTIAVVRPLAETGPTTSVDGHPGPGPADPTRESMPGTTAHATAAAGPTTVTATAGPPPGSNRPEVDAHDATTVEPGQPAGRETPAPVEAPPTTADPVLTEIANRQGQAAYNEHLRLRREERAEAEAQLAFMSTVSAGQSLLGWVATHARDVDAHLQQIRTIDPHHWGELAEVVFWARLGAAIEPAGLPGDRDSPGRAWIRQHVETWYRHIDTEVDGSLLDGALAVAYAREIVDLAKTALPAATHERDGVRDGTGPVEALSELRQVAAARARALLATSRQITAMVSERADTAAEREQDARHESLARSLTTDPPPGDVAGAELARSQARDEVLTRAADNRQDDHGPAPVPVGGGTGQEGHWYEVVPWRPDGARVDSYRVSSAGWIELRTGQSLAPGGWRQVDDGYLVHVRTGRQLSLVTGRIEPAEVARLDRVPADAPALVVTADLLGLATAAGPQAPTEHLPLSVYPDTTHAQGAQRAQPYDAPLTDTERQLVAEARRNALRRGGTQLLADAAHTMTYAGQLTAALPADDVIRARHEADTQAVRDLVEAYRADPDSAPGTRAGAELRELAGTVVLLDAHAGRLEKVSEEAVVRLRVAEGTEVAPADVLAERHVQASYAFALAEVAALRHGTEATPAPKVDALTAQVLTGNPAEVAGLVEAFAEARTVRWLSQEIVAATGPAEVAAREAAEQTRQRVGEEAAEAAEWRLRHQDALVTRLNDRPRYLPPGFADTDPRTGARRYGLGHHARPVRFGDRSLRDAGGLVQLVVAALPVGSSPELQVGVGRATLDLLAEYDTRLLVQTMLESGVPLDVRVGPDTYRVNLSMDLGDLRRAEYASREQERTRQGERWKINQNTDQIAAGATGTTVLNSRRAGLLAGWGRFKPLPGLDLTLSSGLWATSARSVRKTFTHLSGIKKFARVSGEAIYVDFGDASLRTVVTRSGQDSPAATGVIHGNLRLEVPDELAPVRPADATGVHPAEPARLAGTGYRGLDPDAVAAAHARDAAGGAVSDADQLILRQAAALHRSLSYVFAVPEATPGLATLREQIRRHLESGGQPLTTRAVHELNWWVSEPAILRMWNDVIGPGAVSPLIRSNTAGVHVTLGARLLGAEAVSVDPVPLLEENQYFFRFTEEDTSSGGVGADGLDLRLKGTASGDRMPVTIGGSTRLTLSAGHTTARAGRATISAAEMHALDYDGESVLYQVRMAVAARLDTDLPSVPPTGTVTDQVHWYLRVPVSQRARFEAMLDLAVREPDLPRGEWLAALPPVQDVHAGHRDGSEHAPASDPDPTGPAPEAAVERHLPAPVKAGMSAGYGATELLAGAEQVLPAVLDLLARAESNVAGLPVRTALEEAARHRQWSPRLGAGALRNAHRQLFGQGVLAYDESEHFPGGVRRIRVRVELQRGEQVATGRLEEMGLEAMPMAVTGVGGTGTATADQRAVWEGGFTLAHRDSGAHLSLGVRLGGGRSTARGTASDASSLLIPGMLYTGPVFFSDHTVRYRVSVGVHIERTGLSELVAKVRVARAASSGGPPLLMQPSAIDPVDIDGYVRFLMPEAMAPTTAPTDQEVADTGRAELVPAHGAERMAQLVHGPGGYTPLAHDDLLTDLLGTGAVTDQVRNLLVEVGIGGRDAETVARRATDLAQLERTLLHGDPGQTEMWQGWVADTRVTIRLEAFPLASRQVHSEKVPLARLYMVETLVNVSASDATTRNGLAGLTWSVGRGPEGTSGAASGSWTWGKTESHRRRSALGPVTGQRAIIAGDHVEHAASIVYAISVERSETNMAGSYRPDRWRASGFVLVHDGIRFLRPVPTPATTAEPATTTEPGTTTGPALSLAPARIDRVPLAAVTEQLLANPGSNNPLLDVVNELLTRHAPGHLQSRWTVHGATQVAPNHLGGVLNLQSVVPLWDLLRGSGLVLHATRSLPLMHEHAVVVLRAERDPAGAGYQLVSTVEEAKTLSYTYRFNTVASGDVWGTSRDAATGGDVSQGELDAGDLTSIGTSLTLRTRNTRSDGYELALTRAERSMPYVTGPAGRYLVPVTIRGTIHVVQSPSPGLNALSLGLTGQASRPQPLPVQKDRPDSLLTPPGPLAYPVAGESNRSAREQVLVPTELLGEPVEPAPATAGRVEEIRPAPRTGAAGTTGTPDGRLHVTFEDVQARRAVVWGVEPAAVGTLADQLFARLSGAVPPIDGSASKAVAHLVEPGTYSRDALHYLISTTMFRQLELMLRPGGLSSPEFLARMGPPTETVGRVTIRVELRDPRMLRFLDISHEWASYGFTEQRQDASAGRGHGLDLALAPGLESVGLRVTGSLTQESTTTQSSNLRYLTTQAGHMYQTQMLLVRAGMVVHVEAEAVNRQGPVSRAPGTVRTSFRLSDAVEVLMTPELALREGLEHPHGFRTRSGFYLPSAEVRSDRSDDPEAVRRRADELAAAYSLRPVEKAVVVHVATTTDPQGGVLLHVNGGQLTAEAFHDQVLGKHDLKDKTLVLVGSHLAAPGPHGEKSPAAQLAALTGRTVVAAPADVHTTPDGHVLAATPGANRDGQPILVRRDRWQIVQPDGTTTPAVTDLEASLRQAGLEVSDKPDHALPPREPVRWGQPGPEPTGVRTPPQPQPQPQPQPDRPGPAPSIRSILEPSGAPVTDAPPVASSSQVDRSIPVLNSGPFGTRPTLGSREYHEHAIRFERNLGAYLYQLPRAQQAARAAVERLRQVLESYVGDGRPEGVRRSFVQNDPTSAGQVGDQLTNAEIRELLRDGNLRELMTAFFNAAFFNPPASATEPTLKTVVRDIIGRADWAQAARLGLDVPRLQDQARRLQSWSRLVRQALAWRSGQSHLFADDPFALGTTALAAPQETMATLVESHRSRRPRMDRDDLARNLGVPGKLTPAHLRALGAELSQRERDYLSGPGRRTFTASREAASSHAEPEASWLAPDAPGPELPLPWIGGRAWWGLDESTGWYQRSHDELGTPVIAGVSGTTIRMLTAFQWLGVPGVTRTDFLLANLGWLLTSEDHSLYEVLAGSEIMQVGPAVSGIRSAAEMYHALTELGIPPEVLPSFGDFDGVLPHESTHAA</sequence>
<dbReference type="EMBL" id="WVUH01000001">
    <property type="protein sequence ID" value="MBO4204483.1"/>
    <property type="molecule type" value="Genomic_DNA"/>
</dbReference>
<feature type="region of interest" description="Disordered" evidence="1">
    <location>
        <begin position="377"/>
        <end position="447"/>
    </location>
</feature>
<gene>
    <name evidence="2" type="ORF">GSF22_00410</name>
</gene>
<name>A0ABS3VJ56_MICEH</name>
<evidence type="ECO:0000313" key="2">
    <source>
        <dbReference type="EMBL" id="MBO4204483.1"/>
    </source>
</evidence>
<feature type="compositionally biased region" description="Basic and acidic residues" evidence="1">
    <location>
        <begin position="2665"/>
        <end position="2679"/>
    </location>
</feature>
<feature type="region of interest" description="Disordered" evidence="1">
    <location>
        <begin position="1361"/>
        <end position="1386"/>
    </location>
</feature>
<comment type="caution">
    <text evidence="2">The sequence shown here is derived from an EMBL/GenBank/DDBJ whole genome shotgun (WGS) entry which is preliminary data.</text>
</comment>
<feature type="compositionally biased region" description="Low complexity" evidence="1">
    <location>
        <begin position="76"/>
        <end position="90"/>
    </location>
</feature>